<reference evidence="1 2" key="1">
    <citation type="journal article" date="2018" name="Cell">
        <title>The Chara Genome: Secondary Complexity and Implications for Plant Terrestrialization.</title>
        <authorList>
            <person name="Nishiyama T."/>
            <person name="Sakayama H."/>
            <person name="Vries J.D."/>
            <person name="Buschmann H."/>
            <person name="Saint-Marcoux D."/>
            <person name="Ullrich K.K."/>
            <person name="Haas F.B."/>
            <person name="Vanderstraeten L."/>
            <person name="Becker D."/>
            <person name="Lang D."/>
            <person name="Vosolsobe S."/>
            <person name="Rombauts S."/>
            <person name="Wilhelmsson P.K.I."/>
            <person name="Janitza P."/>
            <person name="Kern R."/>
            <person name="Heyl A."/>
            <person name="Rumpler F."/>
            <person name="Villalobos L.I.A.C."/>
            <person name="Clay J.M."/>
            <person name="Skokan R."/>
            <person name="Toyoda A."/>
            <person name="Suzuki Y."/>
            <person name="Kagoshima H."/>
            <person name="Schijlen E."/>
            <person name="Tajeshwar N."/>
            <person name="Catarino B."/>
            <person name="Hetherington A.J."/>
            <person name="Saltykova A."/>
            <person name="Bonnot C."/>
            <person name="Breuninger H."/>
            <person name="Symeonidi A."/>
            <person name="Radhakrishnan G.V."/>
            <person name="Van Nieuwerburgh F."/>
            <person name="Deforce D."/>
            <person name="Chang C."/>
            <person name="Karol K.G."/>
            <person name="Hedrich R."/>
            <person name="Ulvskov P."/>
            <person name="Glockner G."/>
            <person name="Delwiche C.F."/>
            <person name="Petrasek J."/>
            <person name="Van de Peer Y."/>
            <person name="Friml J."/>
            <person name="Beilby M."/>
            <person name="Dolan L."/>
            <person name="Kohara Y."/>
            <person name="Sugano S."/>
            <person name="Fujiyama A."/>
            <person name="Delaux P.-M."/>
            <person name="Quint M."/>
            <person name="TheiBen G."/>
            <person name="Hagemann M."/>
            <person name="Harholt J."/>
            <person name="Dunand C."/>
            <person name="Zachgo S."/>
            <person name="Langdale J."/>
            <person name="Maumus F."/>
            <person name="Straeten D.V.D."/>
            <person name="Gould S.B."/>
            <person name="Rensing S.A."/>
        </authorList>
    </citation>
    <scope>NUCLEOTIDE SEQUENCE [LARGE SCALE GENOMIC DNA]</scope>
    <source>
        <strain evidence="1 2">S276</strain>
    </source>
</reference>
<dbReference type="EMBL" id="BFEA01000068">
    <property type="protein sequence ID" value="GBG65977.1"/>
    <property type="molecule type" value="Genomic_DNA"/>
</dbReference>
<evidence type="ECO:0000313" key="1">
    <source>
        <dbReference type="EMBL" id="GBG65977.1"/>
    </source>
</evidence>
<protein>
    <submittedName>
        <fullName evidence="1">Uncharacterized protein</fullName>
    </submittedName>
</protein>
<dbReference type="Proteomes" id="UP000265515">
    <property type="component" value="Unassembled WGS sequence"/>
</dbReference>
<comment type="caution">
    <text evidence="1">The sequence shown here is derived from an EMBL/GenBank/DDBJ whole genome shotgun (WGS) entry which is preliminary data.</text>
</comment>
<accession>A0A388K7H1</accession>
<dbReference type="Gramene" id="GBG65977">
    <property type="protein sequence ID" value="GBG65977"/>
    <property type="gene ID" value="CBR_g54956"/>
</dbReference>
<organism evidence="1 2">
    <name type="scientific">Chara braunii</name>
    <name type="common">Braun's stonewort</name>
    <dbReference type="NCBI Taxonomy" id="69332"/>
    <lineage>
        <taxon>Eukaryota</taxon>
        <taxon>Viridiplantae</taxon>
        <taxon>Streptophyta</taxon>
        <taxon>Charophyceae</taxon>
        <taxon>Charales</taxon>
        <taxon>Characeae</taxon>
        <taxon>Chara</taxon>
    </lineage>
</organism>
<dbReference type="SUPFAM" id="SSF53098">
    <property type="entry name" value="Ribonuclease H-like"/>
    <property type="match status" value="1"/>
</dbReference>
<dbReference type="AlphaFoldDB" id="A0A388K7H1"/>
<sequence>MMGWKFRHLAGGGEVSFLAGRADNLVGNLLRCPHATLATWRRLHKADTDFLPDILERVQHAVEENPCNDDDAPTVEDIVGGGGGGGPVGGEGEEVASGHPLGGGHVETSIVRYAKSPWQKDIDDSCCEFFVENVIPFKVAKSRSFKKFTLACYGPQPSASHPLRLKVCAKVITRIVNGLAWENMVWRGDVREKVFFVEETVLDKAFWDDVKKLATLMKGPYNVLREVDKDVHCLSHIYDMACQLPVFVHAALVTDEERDEILTAMANRTDMLLSPIHGVARLLDPVLRDIAVFSNVALMTQFRSVVDRLIGKRGSKRFSDYMEHLYDFQFRTGYLACVSVMM</sequence>
<dbReference type="InterPro" id="IPR012337">
    <property type="entry name" value="RNaseH-like_sf"/>
</dbReference>
<dbReference type="OrthoDB" id="1712654at2759"/>
<evidence type="ECO:0000313" key="2">
    <source>
        <dbReference type="Proteomes" id="UP000265515"/>
    </source>
</evidence>
<proteinExistence type="predicted"/>
<keyword evidence="2" id="KW-1185">Reference proteome</keyword>
<gene>
    <name evidence="1" type="ORF">CBR_g54956</name>
</gene>
<name>A0A388K7H1_CHABU</name>